<evidence type="ECO:0000256" key="2">
    <source>
        <dbReference type="ARBA" id="ARBA00023043"/>
    </source>
</evidence>
<dbReference type="PANTHER" id="PTHR24171">
    <property type="entry name" value="ANKYRIN REPEAT DOMAIN-CONTAINING PROTEIN 39-RELATED"/>
    <property type="match status" value="1"/>
</dbReference>
<evidence type="ECO:0000256" key="3">
    <source>
        <dbReference type="PROSITE-ProRule" id="PRU00023"/>
    </source>
</evidence>
<keyword evidence="2 3" id="KW-0040">ANK repeat</keyword>
<evidence type="ECO:0000313" key="5">
    <source>
        <dbReference type="EMBL" id="NBL65088.1"/>
    </source>
</evidence>
<dbReference type="Pfam" id="PF12796">
    <property type="entry name" value="Ank_2"/>
    <property type="match status" value="1"/>
</dbReference>
<proteinExistence type="predicted"/>
<evidence type="ECO:0000256" key="1">
    <source>
        <dbReference type="ARBA" id="ARBA00022737"/>
    </source>
</evidence>
<dbReference type="EMBL" id="JAABLM010000008">
    <property type="protein sequence ID" value="NBL65088.1"/>
    <property type="molecule type" value="Genomic_DNA"/>
</dbReference>
<evidence type="ECO:0000256" key="4">
    <source>
        <dbReference type="SAM" id="SignalP"/>
    </source>
</evidence>
<evidence type="ECO:0000313" key="6">
    <source>
        <dbReference type="Proteomes" id="UP000798602"/>
    </source>
</evidence>
<dbReference type="PROSITE" id="PS50088">
    <property type="entry name" value="ANK_REPEAT"/>
    <property type="match status" value="2"/>
</dbReference>
<sequence length="129" mass="13948">MKKTAILFGMAFLSLSTFANAAAKVTNPGVVKVSTLKDVNPLCQAVAKGDLEAVKKMIEFGTDVNSTSSNGMTPLMYAARYNKIEIVQFLLDNGANVKLKDSKGNTALQYAEFSNATESVEILKNHKKK</sequence>
<keyword evidence="1" id="KW-0677">Repeat</keyword>
<dbReference type="InterPro" id="IPR036770">
    <property type="entry name" value="Ankyrin_rpt-contain_sf"/>
</dbReference>
<reference evidence="6" key="1">
    <citation type="submission" date="2020-01" db="EMBL/GenBank/DDBJ databases">
        <title>Sphingomonas sp. strain CSW-10.</title>
        <authorList>
            <person name="Chen W.-M."/>
        </authorList>
    </citation>
    <scope>NUCLEOTIDE SEQUENCE [LARGE SCALE GENOMIC DNA]</scope>
    <source>
        <strain evidence="6">NST-5</strain>
    </source>
</reference>
<gene>
    <name evidence="5" type="ORF">GV828_07745</name>
</gene>
<organism evidence="5 6">
    <name type="scientific">Flavobacterium ichthyis</name>
    <dbReference type="NCBI Taxonomy" id="2698827"/>
    <lineage>
        <taxon>Bacteria</taxon>
        <taxon>Pseudomonadati</taxon>
        <taxon>Bacteroidota</taxon>
        <taxon>Flavobacteriia</taxon>
        <taxon>Flavobacteriales</taxon>
        <taxon>Flavobacteriaceae</taxon>
        <taxon>Flavobacterium</taxon>
    </lineage>
</organism>
<dbReference type="RefSeq" id="WP_166536919.1">
    <property type="nucleotide sequence ID" value="NZ_JAABLM010000008.1"/>
</dbReference>
<dbReference type="InterPro" id="IPR002110">
    <property type="entry name" value="Ankyrin_rpt"/>
</dbReference>
<accession>A0ABW9Z8A6</accession>
<keyword evidence="4" id="KW-0732">Signal</keyword>
<dbReference type="SUPFAM" id="SSF48403">
    <property type="entry name" value="Ankyrin repeat"/>
    <property type="match status" value="1"/>
</dbReference>
<name>A0ABW9Z8A6_9FLAO</name>
<dbReference type="Gene3D" id="1.25.40.20">
    <property type="entry name" value="Ankyrin repeat-containing domain"/>
    <property type="match status" value="1"/>
</dbReference>
<dbReference type="Proteomes" id="UP000798602">
    <property type="component" value="Unassembled WGS sequence"/>
</dbReference>
<feature type="chain" id="PRO_5046442518" description="Ankyrin" evidence="4">
    <location>
        <begin position="22"/>
        <end position="129"/>
    </location>
</feature>
<protein>
    <recommendedName>
        <fullName evidence="7">Ankyrin</fullName>
    </recommendedName>
</protein>
<dbReference type="PROSITE" id="PS50297">
    <property type="entry name" value="ANK_REP_REGION"/>
    <property type="match status" value="1"/>
</dbReference>
<dbReference type="SMART" id="SM00248">
    <property type="entry name" value="ANK"/>
    <property type="match status" value="2"/>
</dbReference>
<dbReference type="PANTHER" id="PTHR24171:SF9">
    <property type="entry name" value="ANKYRIN REPEAT DOMAIN-CONTAINING PROTEIN 39"/>
    <property type="match status" value="1"/>
</dbReference>
<evidence type="ECO:0008006" key="7">
    <source>
        <dbReference type="Google" id="ProtNLM"/>
    </source>
</evidence>
<keyword evidence="6" id="KW-1185">Reference proteome</keyword>
<feature type="repeat" description="ANK" evidence="3">
    <location>
        <begin position="70"/>
        <end position="102"/>
    </location>
</feature>
<feature type="repeat" description="ANK" evidence="3">
    <location>
        <begin position="37"/>
        <end position="69"/>
    </location>
</feature>
<comment type="caution">
    <text evidence="5">The sequence shown here is derived from an EMBL/GenBank/DDBJ whole genome shotgun (WGS) entry which is preliminary data.</text>
</comment>
<feature type="signal peptide" evidence="4">
    <location>
        <begin position="1"/>
        <end position="21"/>
    </location>
</feature>